<keyword evidence="2" id="KW-0539">Nucleus</keyword>
<dbReference type="InterPro" id="IPR007219">
    <property type="entry name" value="XnlR_reg_dom"/>
</dbReference>
<dbReference type="CDD" id="cd00067">
    <property type="entry name" value="GAL4"/>
    <property type="match status" value="1"/>
</dbReference>
<evidence type="ECO:0000256" key="1">
    <source>
        <dbReference type="ARBA" id="ARBA00022723"/>
    </source>
</evidence>
<keyword evidence="1" id="KW-0479">Metal-binding</keyword>
<dbReference type="PROSITE" id="PS50048">
    <property type="entry name" value="ZN2_CY6_FUNGAL_2"/>
    <property type="match status" value="1"/>
</dbReference>
<accession>A0A0B7KEU1</accession>
<dbReference type="PROSITE" id="PS00463">
    <property type="entry name" value="ZN2_CY6_FUNGAL_1"/>
    <property type="match status" value="1"/>
</dbReference>
<dbReference type="GO" id="GO:0000981">
    <property type="term" value="F:DNA-binding transcription factor activity, RNA polymerase II-specific"/>
    <property type="evidence" value="ECO:0007669"/>
    <property type="project" value="InterPro"/>
</dbReference>
<evidence type="ECO:0000256" key="2">
    <source>
        <dbReference type="ARBA" id="ARBA00023242"/>
    </source>
</evidence>
<dbReference type="InterPro" id="IPR053181">
    <property type="entry name" value="EcdB-like_regulator"/>
</dbReference>
<dbReference type="PANTHER" id="PTHR47785">
    <property type="entry name" value="ZN(II)2CYS6 TRANSCRIPTION FACTOR (EUROFUNG)-RELATED-RELATED"/>
    <property type="match status" value="1"/>
</dbReference>
<feature type="domain" description="Zn(2)-C6 fungal-type" evidence="3">
    <location>
        <begin position="11"/>
        <end position="41"/>
    </location>
</feature>
<proteinExistence type="predicted"/>
<protein>
    <recommendedName>
        <fullName evidence="3">Zn(2)-C6 fungal-type domain-containing protein</fullName>
    </recommendedName>
</protein>
<dbReference type="Gene3D" id="4.10.240.10">
    <property type="entry name" value="Zn(2)-C6 fungal-type DNA-binding domain"/>
    <property type="match status" value="1"/>
</dbReference>
<dbReference type="GO" id="GO:0008270">
    <property type="term" value="F:zinc ion binding"/>
    <property type="evidence" value="ECO:0007669"/>
    <property type="project" value="InterPro"/>
</dbReference>
<evidence type="ECO:0000313" key="4">
    <source>
        <dbReference type="EMBL" id="CEO56103.1"/>
    </source>
</evidence>
<gene>
    <name evidence="4" type="ORF">BN869_000012161_1</name>
</gene>
<dbReference type="GO" id="GO:0003677">
    <property type="term" value="F:DNA binding"/>
    <property type="evidence" value="ECO:0007669"/>
    <property type="project" value="InterPro"/>
</dbReference>
<dbReference type="SMART" id="SM00066">
    <property type="entry name" value="GAL4"/>
    <property type="match status" value="1"/>
</dbReference>
<reference evidence="4" key="1">
    <citation type="submission" date="2015-01" db="EMBL/GenBank/DDBJ databases">
        <authorList>
            <person name="Durling Mikael"/>
        </authorList>
    </citation>
    <scope>NUCLEOTIDE SEQUENCE</scope>
</reference>
<dbReference type="GO" id="GO:0006351">
    <property type="term" value="P:DNA-templated transcription"/>
    <property type="evidence" value="ECO:0007669"/>
    <property type="project" value="InterPro"/>
</dbReference>
<dbReference type="EMBL" id="CDPU01000061">
    <property type="protein sequence ID" value="CEO56103.1"/>
    <property type="molecule type" value="Genomic_DNA"/>
</dbReference>
<sequence length="599" mass="67668">MTSPPKRAAIACSYCRRRKRRCNGETPQCRTCRLKGFECTYHEPVLRRESDADDGGTSDRLDAIEHLLREHAEELQALRLQPPPPAAPSQSPAVSLHDPTAVHVQQPPQRFCSTATDSSSPFSIWGFDQNGSRVDSSVRNDDVGPPITIPFGHQTSTSNVLVLPQCRALVGDYPGEFFFRVESSRFRAAEARSLISPSHENSQQQDQLERAICDQYLDSYLARVYPFHPFLHRDEVVKIYGEVMGRQVGFDQESALVLAIVALGAVALEPVDSQAEDRPWEVYFRRALRILLASWTFNFSGDVTIPQALVLCAVYFTYTAEPLMAWRLIHMASTSIQQLLSRYKNLLSSEPLVQTLTRLSWVCFNMESSDILAEFHQPRSGIELLVDSMPFPNYGENASPENLYALAEISVRTLLNRIHHSLFFTDSLAIFTGRSKEATSSSSHLPVLNPDTSHMRVCDELSRQLEAWYDGLPEEVKPELTGATRGNRQACLLRLRYWSSKQNIYRAFLIYVTSRAWEHGEVVPQAVLDMCGTCLHACRMYLMTARHLIYERTPYSYSCAMASITAPPASSRRYWDNSSSYDRSPETMGSTAHEYQIGI</sequence>
<name>A0A0B7KEU1_BIOOC</name>
<dbReference type="Pfam" id="PF04082">
    <property type="entry name" value="Fungal_trans"/>
    <property type="match status" value="1"/>
</dbReference>
<dbReference type="InterPro" id="IPR001138">
    <property type="entry name" value="Zn2Cys6_DnaBD"/>
</dbReference>
<dbReference type="InterPro" id="IPR036864">
    <property type="entry name" value="Zn2-C6_fun-type_DNA-bd_sf"/>
</dbReference>
<dbReference type="CDD" id="cd12148">
    <property type="entry name" value="fungal_TF_MHR"/>
    <property type="match status" value="1"/>
</dbReference>
<dbReference type="Pfam" id="PF00172">
    <property type="entry name" value="Zn_clus"/>
    <property type="match status" value="1"/>
</dbReference>
<dbReference type="AlphaFoldDB" id="A0A0B7KEU1"/>
<evidence type="ECO:0000259" key="3">
    <source>
        <dbReference type="PROSITE" id="PS50048"/>
    </source>
</evidence>
<dbReference type="PANTHER" id="PTHR47785:SF1">
    <property type="entry name" value="TRANSCRIPTION FACTOR, PUTATIVE (AFU_ORTHOLOGUE AFUA_5G14530)-RELATED"/>
    <property type="match status" value="1"/>
</dbReference>
<organism evidence="4">
    <name type="scientific">Bionectria ochroleuca</name>
    <name type="common">Gliocladium roseum</name>
    <dbReference type="NCBI Taxonomy" id="29856"/>
    <lineage>
        <taxon>Eukaryota</taxon>
        <taxon>Fungi</taxon>
        <taxon>Dikarya</taxon>
        <taxon>Ascomycota</taxon>
        <taxon>Pezizomycotina</taxon>
        <taxon>Sordariomycetes</taxon>
        <taxon>Hypocreomycetidae</taxon>
        <taxon>Hypocreales</taxon>
        <taxon>Bionectriaceae</taxon>
        <taxon>Clonostachys</taxon>
    </lineage>
</organism>
<dbReference type="SUPFAM" id="SSF57701">
    <property type="entry name" value="Zn2/Cys6 DNA-binding domain"/>
    <property type="match status" value="1"/>
</dbReference>